<dbReference type="Gene3D" id="3.40.30.10">
    <property type="entry name" value="Glutaredoxin"/>
    <property type="match status" value="1"/>
</dbReference>
<dbReference type="PANTHER" id="PTHR44051:SF8">
    <property type="entry name" value="GLUTATHIONE S-TRANSFERASE GSTA"/>
    <property type="match status" value="1"/>
</dbReference>
<dbReference type="SUPFAM" id="SSF52833">
    <property type="entry name" value="Thioredoxin-like"/>
    <property type="match status" value="1"/>
</dbReference>
<dbReference type="SUPFAM" id="SSF47616">
    <property type="entry name" value="GST C-terminal domain-like"/>
    <property type="match status" value="1"/>
</dbReference>
<proteinExistence type="predicted"/>
<comment type="caution">
    <text evidence="3">The sequence shown here is derived from an EMBL/GenBank/DDBJ whole genome shotgun (WGS) entry which is preliminary data.</text>
</comment>
<dbReference type="PANTHER" id="PTHR44051">
    <property type="entry name" value="GLUTATHIONE S-TRANSFERASE-RELATED"/>
    <property type="match status" value="1"/>
</dbReference>
<dbReference type="SFLD" id="SFLDS00019">
    <property type="entry name" value="Glutathione_Transferase_(cytos"/>
    <property type="match status" value="1"/>
</dbReference>
<dbReference type="InterPro" id="IPR036282">
    <property type="entry name" value="Glutathione-S-Trfase_C_sf"/>
</dbReference>
<dbReference type="RefSeq" id="WP_343163198.1">
    <property type="nucleotide sequence ID" value="NZ_JBHRSV010000028.1"/>
</dbReference>
<name>A0ABV7A0L5_9PROT</name>
<evidence type="ECO:0000259" key="2">
    <source>
        <dbReference type="PROSITE" id="PS50405"/>
    </source>
</evidence>
<keyword evidence="4" id="KW-1185">Reference proteome</keyword>
<evidence type="ECO:0000259" key="1">
    <source>
        <dbReference type="PROSITE" id="PS50404"/>
    </source>
</evidence>
<evidence type="ECO:0000313" key="4">
    <source>
        <dbReference type="Proteomes" id="UP001595379"/>
    </source>
</evidence>
<feature type="domain" description="GST C-terminal" evidence="2">
    <location>
        <begin position="91"/>
        <end position="214"/>
    </location>
</feature>
<dbReference type="InterPro" id="IPR036249">
    <property type="entry name" value="Thioredoxin-like_sf"/>
</dbReference>
<dbReference type="PROSITE" id="PS50405">
    <property type="entry name" value="GST_CTER"/>
    <property type="match status" value="1"/>
</dbReference>
<dbReference type="InterPro" id="IPR040079">
    <property type="entry name" value="Glutathione_S-Trfase"/>
</dbReference>
<sequence length="214" mass="23693">MRLDDHVFYDCATAPSPRRSRMFIAEKGIELETVQVDLRTGEHLQPPYRKLNPRCTVPALKLPDGTVLGDTASIARYLEEVCAEPPLMGRTPVEKALVAEWNARAEMEGLMAAADALRNSSPALKGRALPGPEGYEQIPALAERGRKRMAVFMSVLDTRLQDVPWLAGDAFSNADITAFIFVEFAAWVKIRPEADMSALREWQEAIRARPSASA</sequence>
<dbReference type="CDD" id="cd03051">
    <property type="entry name" value="GST_N_GTT2_like"/>
    <property type="match status" value="1"/>
</dbReference>
<dbReference type="InterPro" id="IPR004046">
    <property type="entry name" value="GST_C"/>
</dbReference>
<dbReference type="InterPro" id="IPR034345">
    <property type="entry name" value="Gtt2-like_N"/>
</dbReference>
<dbReference type="Proteomes" id="UP001595379">
    <property type="component" value="Unassembled WGS sequence"/>
</dbReference>
<dbReference type="InterPro" id="IPR004045">
    <property type="entry name" value="Glutathione_S-Trfase_N"/>
</dbReference>
<dbReference type="InterPro" id="IPR010987">
    <property type="entry name" value="Glutathione-S-Trfase_C-like"/>
</dbReference>
<dbReference type="EMBL" id="JBHRSV010000028">
    <property type="protein sequence ID" value="MFC2927212.1"/>
    <property type="molecule type" value="Genomic_DNA"/>
</dbReference>
<dbReference type="PROSITE" id="PS50404">
    <property type="entry name" value="GST_NTER"/>
    <property type="match status" value="1"/>
</dbReference>
<dbReference type="Pfam" id="PF13409">
    <property type="entry name" value="GST_N_2"/>
    <property type="match status" value="1"/>
</dbReference>
<dbReference type="Pfam" id="PF00043">
    <property type="entry name" value="GST_C"/>
    <property type="match status" value="1"/>
</dbReference>
<feature type="domain" description="GST N-terminal" evidence="1">
    <location>
        <begin position="4"/>
        <end position="86"/>
    </location>
</feature>
<gene>
    <name evidence="3" type="ORF">ACFOOR_13965</name>
</gene>
<organism evidence="3 4">
    <name type="scientific">Hyphobacterium vulgare</name>
    <dbReference type="NCBI Taxonomy" id="1736751"/>
    <lineage>
        <taxon>Bacteria</taxon>
        <taxon>Pseudomonadati</taxon>
        <taxon>Pseudomonadota</taxon>
        <taxon>Alphaproteobacteria</taxon>
        <taxon>Maricaulales</taxon>
        <taxon>Maricaulaceae</taxon>
        <taxon>Hyphobacterium</taxon>
    </lineage>
</organism>
<dbReference type="SFLD" id="SFLDG00358">
    <property type="entry name" value="Main_(cytGST)"/>
    <property type="match status" value="1"/>
</dbReference>
<dbReference type="Gene3D" id="1.20.1050.10">
    <property type="match status" value="1"/>
</dbReference>
<accession>A0ABV7A0L5</accession>
<evidence type="ECO:0000313" key="3">
    <source>
        <dbReference type="EMBL" id="MFC2927212.1"/>
    </source>
</evidence>
<protein>
    <submittedName>
        <fullName evidence="3">Glutathione S-transferase</fullName>
    </submittedName>
</protein>
<reference evidence="4" key="1">
    <citation type="journal article" date="2019" name="Int. J. Syst. Evol. Microbiol.">
        <title>The Global Catalogue of Microorganisms (GCM) 10K type strain sequencing project: providing services to taxonomists for standard genome sequencing and annotation.</title>
        <authorList>
            <consortium name="The Broad Institute Genomics Platform"/>
            <consortium name="The Broad Institute Genome Sequencing Center for Infectious Disease"/>
            <person name="Wu L."/>
            <person name="Ma J."/>
        </authorList>
    </citation>
    <scope>NUCLEOTIDE SEQUENCE [LARGE SCALE GENOMIC DNA]</scope>
    <source>
        <strain evidence="4">KCTC 52487</strain>
    </source>
</reference>